<dbReference type="SUPFAM" id="SSF50978">
    <property type="entry name" value="WD40 repeat-like"/>
    <property type="match status" value="1"/>
</dbReference>
<protein>
    <submittedName>
        <fullName evidence="5">Uncharacterized protein</fullName>
    </submittedName>
</protein>
<feature type="compositionally biased region" description="Polar residues" evidence="4">
    <location>
        <begin position="8"/>
        <end position="35"/>
    </location>
</feature>
<sequence length="650" mass="68290">MSMLSRLQVGTSPGSCSDGTTEYGSTGSALVSPDSTGKKRPTPPPRQPLAPEAAGPVPRRSTSKPASSPVSSDGAGPSGAGAEALGASLFSVPPREAPSTGIYALPEAAFKIRDLDSGAEYALDKRFWIKDRDTGAVYVLESGAERGGEAGQGPNGASPGSPSPLDATAGQVRDLFSGRALTLDEFEGAMGYSGLGRRSGQAAAPATDSAAPGPAPGAAAAGGAAARPRSLASWLRAGVDSVLHRSGSNPPPEREGDGLPGSAVRSAAHGKRAGAAGQVRLMQHLEAHAGVIWSMQFSRNGRYLATAGQDFVVRVWQVLSAAQPAADGEARGTGSPAVSRLGAGAAQAPALLLSPTPHRVYTGHKQDVLDLTWSKTQFLLSASMDKTVRLWHVSMDECLRVFKHSDFVTAIDFHPSDDRTFISGSIDGKLRLWSIPDQKVVSWQDVHEMVTAASYSPSGLQVVVGTMKGKCRFYAIQDSSLEYEAQLDVKNTRGQHARGKKITGLTFLPRSPSHLLITSNDSRIRLYEGYNLRAKFKGHANRSTQIKASLSPSCDTIICGSDDGWVYQWAVPSRPGARPEDAVVKEKVLSYECFLAASDVVTVAMFAPERALATWPTQPGKGGAGVATPRVILAAGYGGEIKVFEDLHQP</sequence>
<dbReference type="InterPro" id="IPR040324">
    <property type="entry name" value="WDR44/Dgr2"/>
</dbReference>
<dbReference type="EMBL" id="GDKF01008806">
    <property type="protein sequence ID" value="JAT69816.1"/>
    <property type="molecule type" value="Transcribed_RNA"/>
</dbReference>
<dbReference type="PROSITE" id="PS50294">
    <property type="entry name" value="WD_REPEATS_REGION"/>
    <property type="match status" value="3"/>
</dbReference>
<feature type="region of interest" description="Disordered" evidence="4">
    <location>
        <begin position="196"/>
        <end position="224"/>
    </location>
</feature>
<feature type="repeat" description="WD" evidence="3">
    <location>
        <begin position="285"/>
        <end position="326"/>
    </location>
</feature>
<organism evidence="5">
    <name type="scientific">Auxenochlorella protothecoides</name>
    <name type="common">Green microalga</name>
    <name type="synonym">Chlorella protothecoides</name>
    <dbReference type="NCBI Taxonomy" id="3075"/>
    <lineage>
        <taxon>Eukaryota</taxon>
        <taxon>Viridiplantae</taxon>
        <taxon>Chlorophyta</taxon>
        <taxon>core chlorophytes</taxon>
        <taxon>Trebouxiophyceae</taxon>
        <taxon>Chlorellales</taxon>
        <taxon>Chlorellaceae</taxon>
        <taxon>Auxenochlorella</taxon>
    </lineage>
</organism>
<evidence type="ECO:0000256" key="2">
    <source>
        <dbReference type="ARBA" id="ARBA00022737"/>
    </source>
</evidence>
<feature type="repeat" description="WD" evidence="3">
    <location>
        <begin position="401"/>
        <end position="443"/>
    </location>
</feature>
<dbReference type="PRINTS" id="PR00320">
    <property type="entry name" value="GPROTEINBRPT"/>
</dbReference>
<dbReference type="InterPro" id="IPR020472">
    <property type="entry name" value="WD40_PAC1"/>
</dbReference>
<evidence type="ECO:0000256" key="3">
    <source>
        <dbReference type="PROSITE-ProRule" id="PRU00221"/>
    </source>
</evidence>
<dbReference type="Gene3D" id="2.130.10.10">
    <property type="entry name" value="YVTN repeat-like/Quinoprotein amine dehydrogenase"/>
    <property type="match status" value="1"/>
</dbReference>
<accession>A0A1D1ZS76</accession>
<dbReference type="Pfam" id="PF00400">
    <property type="entry name" value="WD40"/>
    <property type="match status" value="4"/>
</dbReference>
<feature type="compositionally biased region" description="Low complexity" evidence="4">
    <location>
        <begin position="155"/>
        <end position="164"/>
    </location>
</feature>
<dbReference type="AlphaFoldDB" id="A0A1D1ZS76"/>
<evidence type="ECO:0000256" key="4">
    <source>
        <dbReference type="SAM" id="MobiDB-lite"/>
    </source>
</evidence>
<feature type="compositionally biased region" description="Low complexity" evidence="4">
    <location>
        <begin position="202"/>
        <end position="224"/>
    </location>
</feature>
<reference evidence="5" key="1">
    <citation type="submission" date="2015-08" db="EMBL/GenBank/DDBJ databases">
        <authorList>
            <person name="Babu N.S."/>
            <person name="Beckwith C.J."/>
            <person name="Beseler K.G."/>
            <person name="Brison A."/>
            <person name="Carone J.V."/>
            <person name="Caskin T.P."/>
            <person name="Diamond M."/>
            <person name="Durham M.E."/>
            <person name="Foxe J.M."/>
            <person name="Go M."/>
            <person name="Henderson B.A."/>
            <person name="Jones I.B."/>
            <person name="McGettigan J.A."/>
            <person name="Micheletti S.J."/>
            <person name="Nasrallah M.E."/>
            <person name="Ortiz D."/>
            <person name="Piller C.R."/>
            <person name="Privatt S.R."/>
            <person name="Schneider S.L."/>
            <person name="Sharp S."/>
            <person name="Smith T.C."/>
            <person name="Stanton J.D."/>
            <person name="Ullery H.E."/>
            <person name="Wilson R.J."/>
            <person name="Serrano M.G."/>
            <person name="Buck G."/>
            <person name="Lee V."/>
            <person name="Wang Y."/>
            <person name="Carvalho R."/>
            <person name="Voegtly L."/>
            <person name="Shi R."/>
            <person name="Duckworth R."/>
            <person name="Johnson A."/>
            <person name="Loviza R."/>
            <person name="Walstead R."/>
            <person name="Shah Z."/>
            <person name="Kiflezghi M."/>
            <person name="Wade K."/>
            <person name="Ball S.L."/>
            <person name="Bradley K.W."/>
            <person name="Asai D.J."/>
            <person name="Bowman C.A."/>
            <person name="Russell D.A."/>
            <person name="Pope W.H."/>
            <person name="Jacobs-Sera D."/>
            <person name="Hendrix R.W."/>
            <person name="Hatfull G.F."/>
        </authorList>
    </citation>
    <scope>NUCLEOTIDE SEQUENCE</scope>
</reference>
<dbReference type="InterPro" id="IPR015943">
    <property type="entry name" value="WD40/YVTN_repeat-like_dom_sf"/>
</dbReference>
<keyword evidence="1 3" id="KW-0853">WD repeat</keyword>
<feature type="region of interest" description="Disordered" evidence="4">
    <location>
        <begin position="242"/>
        <end position="272"/>
    </location>
</feature>
<dbReference type="PANTHER" id="PTHR14221:SF0">
    <property type="entry name" value="WD REPEAT-CONTAINING PROTEIN 44"/>
    <property type="match status" value="1"/>
</dbReference>
<name>A0A1D1ZS76_AUXPR</name>
<dbReference type="InterPro" id="IPR001680">
    <property type="entry name" value="WD40_rpt"/>
</dbReference>
<dbReference type="SMART" id="SM00320">
    <property type="entry name" value="WD40"/>
    <property type="match status" value="6"/>
</dbReference>
<feature type="compositionally biased region" description="Low complexity" evidence="4">
    <location>
        <begin position="63"/>
        <end position="83"/>
    </location>
</feature>
<evidence type="ECO:0000256" key="1">
    <source>
        <dbReference type="ARBA" id="ARBA00022574"/>
    </source>
</evidence>
<evidence type="ECO:0000313" key="5">
    <source>
        <dbReference type="EMBL" id="JAT69816.1"/>
    </source>
</evidence>
<gene>
    <name evidence="5" type="ORF">g.45551</name>
</gene>
<feature type="repeat" description="WD" evidence="3">
    <location>
        <begin position="361"/>
        <end position="401"/>
    </location>
</feature>
<dbReference type="PROSITE" id="PS50082">
    <property type="entry name" value="WD_REPEATS_2"/>
    <property type="match status" value="3"/>
</dbReference>
<proteinExistence type="predicted"/>
<dbReference type="InterPro" id="IPR036322">
    <property type="entry name" value="WD40_repeat_dom_sf"/>
</dbReference>
<keyword evidence="2" id="KW-0677">Repeat</keyword>
<feature type="region of interest" description="Disordered" evidence="4">
    <location>
        <begin position="1"/>
        <end position="83"/>
    </location>
</feature>
<dbReference type="PANTHER" id="PTHR14221">
    <property type="entry name" value="WD REPEAT DOMAIN 44"/>
    <property type="match status" value="1"/>
</dbReference>
<feature type="region of interest" description="Disordered" evidence="4">
    <location>
        <begin position="141"/>
        <end position="169"/>
    </location>
</feature>